<keyword evidence="9" id="KW-1185">Reference proteome</keyword>
<feature type="binding site" evidence="7">
    <location>
        <position position="96"/>
    </location>
    <ligand>
        <name>Zn(2+)</name>
        <dbReference type="ChEBI" id="CHEBI:29105"/>
    </ligand>
</feature>
<dbReference type="EMBL" id="CP021434">
    <property type="protein sequence ID" value="ARU63389.1"/>
    <property type="molecule type" value="Genomic_DNA"/>
</dbReference>
<sequence>MQRSTFTESLADLKSRGVRLTPQRQMILRYLKETHEHPTAEQIYHQVCQEFSGISMATVYNTLHRLKELGVIRELSYGDMSSRYDGNDSEHAHLVCEGCGKVSDVPCPPKSSLEMPELAALGYAVGSYRLEFYGICPSCQAHEVHPQESELN</sequence>
<reference evidence="9" key="1">
    <citation type="submission" date="2017-05" db="EMBL/GenBank/DDBJ databases">
        <authorList>
            <person name="Sung H."/>
        </authorList>
    </citation>
    <scope>NUCLEOTIDE SEQUENCE [LARGE SCALE GENOMIC DNA]</scope>
    <source>
        <strain evidence="9">AR23208</strain>
    </source>
</reference>
<keyword evidence="4" id="KW-0805">Transcription regulation</keyword>
<evidence type="ECO:0000256" key="3">
    <source>
        <dbReference type="ARBA" id="ARBA00022833"/>
    </source>
</evidence>
<keyword evidence="3 7" id="KW-0862">Zinc</keyword>
<proteinExistence type="inferred from homology"/>
<dbReference type="SUPFAM" id="SSF46785">
    <property type="entry name" value="Winged helix' DNA-binding domain"/>
    <property type="match status" value="1"/>
</dbReference>
<dbReference type="OrthoDB" id="8659436at2"/>
<evidence type="ECO:0000256" key="4">
    <source>
        <dbReference type="ARBA" id="ARBA00023015"/>
    </source>
</evidence>
<dbReference type="GO" id="GO:0000976">
    <property type="term" value="F:transcription cis-regulatory region binding"/>
    <property type="evidence" value="ECO:0007669"/>
    <property type="project" value="TreeGrafter"/>
</dbReference>
<dbReference type="KEGG" id="tum:CBW65_22145"/>
<feature type="binding site" evidence="7">
    <location>
        <position position="99"/>
    </location>
    <ligand>
        <name>Zn(2+)</name>
        <dbReference type="ChEBI" id="CHEBI:29105"/>
    </ligand>
</feature>
<dbReference type="Proteomes" id="UP000195437">
    <property type="component" value="Chromosome"/>
</dbReference>
<protein>
    <recommendedName>
        <fullName evidence="10">Transcriptional repressor</fullName>
    </recommendedName>
</protein>
<evidence type="ECO:0000256" key="6">
    <source>
        <dbReference type="ARBA" id="ARBA00023163"/>
    </source>
</evidence>
<dbReference type="GO" id="GO:0008270">
    <property type="term" value="F:zinc ion binding"/>
    <property type="evidence" value="ECO:0007669"/>
    <property type="project" value="TreeGrafter"/>
</dbReference>
<evidence type="ECO:0000256" key="7">
    <source>
        <dbReference type="PIRSR" id="PIRSR602481-1"/>
    </source>
</evidence>
<evidence type="ECO:0000313" key="9">
    <source>
        <dbReference type="Proteomes" id="UP000195437"/>
    </source>
</evidence>
<keyword evidence="5" id="KW-0238">DNA-binding</keyword>
<dbReference type="AlphaFoldDB" id="A0A1Y0ITU2"/>
<accession>A0A1Y0ITU2</accession>
<dbReference type="PANTHER" id="PTHR33202">
    <property type="entry name" value="ZINC UPTAKE REGULATION PROTEIN"/>
    <property type="match status" value="1"/>
</dbReference>
<dbReference type="Pfam" id="PF01475">
    <property type="entry name" value="FUR"/>
    <property type="match status" value="1"/>
</dbReference>
<name>A0A1Y0ITU2_9BACL</name>
<evidence type="ECO:0008006" key="10">
    <source>
        <dbReference type="Google" id="ProtNLM"/>
    </source>
</evidence>
<dbReference type="Gene3D" id="3.30.1490.190">
    <property type="match status" value="1"/>
</dbReference>
<dbReference type="PANTHER" id="PTHR33202:SF8">
    <property type="entry name" value="PEROXIDE-RESPONSIVE REPRESSOR PERR"/>
    <property type="match status" value="1"/>
</dbReference>
<dbReference type="GO" id="GO:0003700">
    <property type="term" value="F:DNA-binding transcription factor activity"/>
    <property type="evidence" value="ECO:0007669"/>
    <property type="project" value="InterPro"/>
</dbReference>
<dbReference type="InterPro" id="IPR002481">
    <property type="entry name" value="FUR"/>
</dbReference>
<gene>
    <name evidence="8" type="ORF">CBW65_22145</name>
</gene>
<comment type="cofactor">
    <cofactor evidence="7">
        <name>Zn(2+)</name>
        <dbReference type="ChEBI" id="CHEBI:29105"/>
    </cofactor>
    <text evidence="7">Binds 1 zinc ion per subunit.</text>
</comment>
<evidence type="ECO:0000313" key="8">
    <source>
        <dbReference type="EMBL" id="ARU63389.1"/>
    </source>
</evidence>
<evidence type="ECO:0000256" key="1">
    <source>
        <dbReference type="ARBA" id="ARBA00007957"/>
    </source>
</evidence>
<keyword evidence="2" id="KW-0678">Repressor</keyword>
<organism evidence="8 9">
    <name type="scientific">Tumebacillus avium</name>
    <dbReference type="NCBI Taxonomy" id="1903704"/>
    <lineage>
        <taxon>Bacteria</taxon>
        <taxon>Bacillati</taxon>
        <taxon>Bacillota</taxon>
        <taxon>Bacilli</taxon>
        <taxon>Bacillales</taxon>
        <taxon>Alicyclobacillaceae</taxon>
        <taxon>Tumebacillus</taxon>
    </lineage>
</organism>
<dbReference type="Gene3D" id="1.10.10.10">
    <property type="entry name" value="Winged helix-like DNA-binding domain superfamily/Winged helix DNA-binding domain"/>
    <property type="match status" value="1"/>
</dbReference>
<feature type="binding site" evidence="7">
    <location>
        <position position="136"/>
    </location>
    <ligand>
        <name>Zn(2+)</name>
        <dbReference type="ChEBI" id="CHEBI:29105"/>
    </ligand>
</feature>
<dbReference type="GO" id="GO:1900376">
    <property type="term" value="P:regulation of secondary metabolite biosynthetic process"/>
    <property type="evidence" value="ECO:0007669"/>
    <property type="project" value="TreeGrafter"/>
</dbReference>
<evidence type="ECO:0000256" key="2">
    <source>
        <dbReference type="ARBA" id="ARBA00022491"/>
    </source>
</evidence>
<dbReference type="InterPro" id="IPR036388">
    <property type="entry name" value="WH-like_DNA-bd_sf"/>
</dbReference>
<dbReference type="RefSeq" id="WP_087458733.1">
    <property type="nucleotide sequence ID" value="NZ_CP021434.1"/>
</dbReference>
<evidence type="ECO:0000256" key="5">
    <source>
        <dbReference type="ARBA" id="ARBA00023125"/>
    </source>
</evidence>
<keyword evidence="7" id="KW-0479">Metal-binding</keyword>
<keyword evidence="6" id="KW-0804">Transcription</keyword>
<dbReference type="CDD" id="cd07153">
    <property type="entry name" value="Fur_like"/>
    <property type="match status" value="1"/>
</dbReference>
<dbReference type="InterPro" id="IPR043135">
    <property type="entry name" value="Fur_C"/>
</dbReference>
<dbReference type="InterPro" id="IPR036390">
    <property type="entry name" value="WH_DNA-bd_sf"/>
</dbReference>
<feature type="binding site" evidence="7">
    <location>
        <position position="139"/>
    </location>
    <ligand>
        <name>Zn(2+)</name>
        <dbReference type="ChEBI" id="CHEBI:29105"/>
    </ligand>
</feature>
<comment type="similarity">
    <text evidence="1">Belongs to the Fur family.</text>
</comment>
<dbReference type="GO" id="GO:0045892">
    <property type="term" value="P:negative regulation of DNA-templated transcription"/>
    <property type="evidence" value="ECO:0007669"/>
    <property type="project" value="TreeGrafter"/>
</dbReference>